<feature type="compositionally biased region" description="Low complexity" evidence="1">
    <location>
        <begin position="237"/>
        <end position="250"/>
    </location>
</feature>
<keyword evidence="2" id="KW-1185">Reference proteome</keyword>
<dbReference type="OrthoDB" id="9908609at2759"/>
<reference evidence="3" key="1">
    <citation type="submission" date="2025-08" db="UniProtKB">
        <authorList>
            <consortium name="RefSeq"/>
        </authorList>
    </citation>
    <scope>IDENTIFICATION</scope>
    <source>
        <strain evidence="3">J_2021</strain>
        <tissue evidence="3">Erythrocytes</tissue>
    </source>
</reference>
<proteinExistence type="predicted"/>
<organism evidence="2 3">
    <name type="scientific">Xenopus laevis</name>
    <name type="common">African clawed frog</name>
    <dbReference type="NCBI Taxonomy" id="8355"/>
    <lineage>
        <taxon>Eukaryota</taxon>
        <taxon>Metazoa</taxon>
        <taxon>Chordata</taxon>
        <taxon>Craniata</taxon>
        <taxon>Vertebrata</taxon>
        <taxon>Euteleostomi</taxon>
        <taxon>Amphibia</taxon>
        <taxon>Batrachia</taxon>
        <taxon>Anura</taxon>
        <taxon>Pipoidea</taxon>
        <taxon>Pipidae</taxon>
        <taxon>Xenopodinae</taxon>
        <taxon>Xenopus</taxon>
        <taxon>Xenopus</taxon>
    </lineage>
</organism>
<name>A0A8J1LXC1_XENLA</name>
<feature type="compositionally biased region" description="Basic and acidic residues" evidence="1">
    <location>
        <begin position="225"/>
        <end position="236"/>
    </location>
</feature>
<feature type="compositionally biased region" description="Basic and acidic residues" evidence="1">
    <location>
        <begin position="147"/>
        <end position="176"/>
    </location>
</feature>
<protein>
    <submittedName>
        <fullName evidence="3">Uncharacterized protein LOC121398324</fullName>
    </submittedName>
</protein>
<dbReference type="GeneID" id="121398324"/>
<sequence length="305" mass="36064">MSQTSPVTQDTTFAYTEADAARIIGTDYGNSSFLTLPTGDNLARNLEKERKRLIGLELHTITLTEYYKSKKIPRGLRVSLRPTIFQDNAEFAQRYEQIINKCSFDILLLNIEYLQASIPETRTRVTELEKKLRETLQPSELKNLLTRTEDSIQRHRKEIEDKKRSKYQRDSEDYRQGRVYQWSGRSGDTRREFPREYPGAYVRNASRQRPREWQRDWTDRQQQPRGHDRTDYENTRDTAAYDSSASTSSSFLGELPPNTARKREEESRDAANGQRSKERQPHFQTSGQRRQPYRSAKRDNHRRRY</sequence>
<evidence type="ECO:0000313" key="2">
    <source>
        <dbReference type="Proteomes" id="UP000186698"/>
    </source>
</evidence>
<evidence type="ECO:0000256" key="1">
    <source>
        <dbReference type="SAM" id="MobiDB-lite"/>
    </source>
</evidence>
<dbReference type="AlphaFoldDB" id="A0A8J1LXC1"/>
<feature type="compositionally biased region" description="Basic and acidic residues" evidence="1">
    <location>
        <begin position="209"/>
        <end position="219"/>
    </location>
</feature>
<evidence type="ECO:0000313" key="3">
    <source>
        <dbReference type="RefSeq" id="XP_041433395.1"/>
    </source>
</evidence>
<feature type="region of interest" description="Disordered" evidence="1">
    <location>
        <begin position="143"/>
        <end position="305"/>
    </location>
</feature>
<dbReference type="RefSeq" id="XP_041433395.1">
    <property type="nucleotide sequence ID" value="XM_041577461.1"/>
</dbReference>
<dbReference type="Proteomes" id="UP000186698">
    <property type="component" value="Chromosome 9_10L"/>
</dbReference>
<dbReference type="KEGG" id="xla:121398324"/>
<gene>
    <name evidence="3" type="primary">LOC121398324</name>
</gene>
<accession>A0A8J1LXC1</accession>
<feature type="compositionally biased region" description="Basic and acidic residues" evidence="1">
    <location>
        <begin position="261"/>
        <end position="281"/>
    </location>
</feature>